<dbReference type="SUPFAM" id="SSF55785">
    <property type="entry name" value="PYP-like sensor domain (PAS domain)"/>
    <property type="match status" value="1"/>
</dbReference>
<feature type="non-terminal residue" evidence="9">
    <location>
        <position position="220"/>
    </location>
</feature>
<dbReference type="SMART" id="SM00086">
    <property type="entry name" value="PAC"/>
    <property type="match status" value="1"/>
</dbReference>
<accession>A0ABS1VFT1</accession>
<feature type="coiled-coil region" evidence="6">
    <location>
        <begin position="135"/>
        <end position="162"/>
    </location>
</feature>
<dbReference type="SUPFAM" id="SSF47384">
    <property type="entry name" value="Homodimeric domain of signal transducing histidine kinase"/>
    <property type="match status" value="1"/>
</dbReference>
<feature type="domain" description="PAS" evidence="7">
    <location>
        <begin position="15"/>
        <end position="85"/>
    </location>
</feature>
<keyword evidence="5" id="KW-0418">Kinase</keyword>
<dbReference type="InterPro" id="IPR001610">
    <property type="entry name" value="PAC"/>
</dbReference>
<organism evidence="9 10">
    <name type="scientific">Belnapia mucosa</name>
    <dbReference type="NCBI Taxonomy" id="2804532"/>
    <lineage>
        <taxon>Bacteria</taxon>
        <taxon>Pseudomonadati</taxon>
        <taxon>Pseudomonadota</taxon>
        <taxon>Alphaproteobacteria</taxon>
        <taxon>Acetobacterales</taxon>
        <taxon>Roseomonadaceae</taxon>
        <taxon>Belnapia</taxon>
    </lineage>
</organism>
<evidence type="ECO:0000256" key="4">
    <source>
        <dbReference type="ARBA" id="ARBA00022679"/>
    </source>
</evidence>
<gene>
    <name evidence="9" type="ORF">JMJ55_30450</name>
</gene>
<feature type="non-terminal residue" evidence="9">
    <location>
        <position position="1"/>
    </location>
</feature>
<evidence type="ECO:0000256" key="1">
    <source>
        <dbReference type="ARBA" id="ARBA00000085"/>
    </source>
</evidence>
<reference evidence="9 10" key="1">
    <citation type="submission" date="2021-01" db="EMBL/GenBank/DDBJ databases">
        <title>Belnapia mucosa sp. nov. and Belnapia arida sp. nov., isolated from the Tabernas Desert (Almeria, Spain).</title>
        <authorList>
            <person name="Molina-Menor E."/>
            <person name="Vidal-Verdu A."/>
            <person name="Calonge A."/>
            <person name="Satari L."/>
            <person name="Pereto Magraner J."/>
            <person name="Porcar Miralles M."/>
        </authorList>
    </citation>
    <scope>NUCLEOTIDE SEQUENCE [LARGE SCALE GENOMIC DNA]</scope>
    <source>
        <strain evidence="9 10">T6</strain>
    </source>
</reference>
<evidence type="ECO:0000313" key="9">
    <source>
        <dbReference type="EMBL" id="MBL6459619.1"/>
    </source>
</evidence>
<dbReference type="Gene3D" id="1.10.287.130">
    <property type="match status" value="1"/>
</dbReference>
<keyword evidence="3" id="KW-0597">Phosphoprotein</keyword>
<dbReference type="NCBIfam" id="TIGR00229">
    <property type="entry name" value="sensory_box"/>
    <property type="match status" value="1"/>
</dbReference>
<dbReference type="CDD" id="cd00130">
    <property type="entry name" value="PAS"/>
    <property type="match status" value="1"/>
</dbReference>
<name>A0ABS1VFT1_9PROT</name>
<sequence>DVTERRRTEEALRESEARFRHMADSAPALIWMTNEEGQVVFANMHYDYMFGRPAAEMLGRGWEEIVLPEDLDRHYAAFLEAFHARAPFRTETRVRDRAGQVRWLRCEGVPRLDDAGRFLGYTGCNLDITETRLAADEMEHRVAERTAELMAAEETLRQAQKMEAVGQLTGGIAHDFNNMLQGVTGGIDMARRRLAAGRTAEAGRYLDAAREAVGRAAGLT</sequence>
<dbReference type="InterPro" id="IPR035965">
    <property type="entry name" value="PAS-like_dom_sf"/>
</dbReference>
<dbReference type="PROSITE" id="PS50113">
    <property type="entry name" value="PAC"/>
    <property type="match status" value="2"/>
</dbReference>
<dbReference type="InterPro" id="IPR052162">
    <property type="entry name" value="Sensor_kinase/Photoreceptor"/>
</dbReference>
<evidence type="ECO:0000256" key="3">
    <source>
        <dbReference type="ARBA" id="ARBA00022553"/>
    </source>
</evidence>
<dbReference type="Proteomes" id="UP000606490">
    <property type="component" value="Unassembled WGS sequence"/>
</dbReference>
<evidence type="ECO:0000259" key="8">
    <source>
        <dbReference type="PROSITE" id="PS50113"/>
    </source>
</evidence>
<dbReference type="PANTHER" id="PTHR43304">
    <property type="entry name" value="PHYTOCHROME-LIKE PROTEIN CPH1"/>
    <property type="match status" value="1"/>
</dbReference>
<dbReference type="InterPro" id="IPR013656">
    <property type="entry name" value="PAS_4"/>
</dbReference>
<evidence type="ECO:0000313" key="10">
    <source>
        <dbReference type="Proteomes" id="UP000606490"/>
    </source>
</evidence>
<dbReference type="InterPro" id="IPR036097">
    <property type="entry name" value="HisK_dim/P_sf"/>
</dbReference>
<dbReference type="InterPro" id="IPR000700">
    <property type="entry name" value="PAS-assoc_C"/>
</dbReference>
<protein>
    <recommendedName>
        <fullName evidence="2">histidine kinase</fullName>
        <ecNumber evidence="2">2.7.13.3</ecNumber>
    </recommendedName>
</protein>
<keyword evidence="6" id="KW-0175">Coiled coil</keyword>
<comment type="caution">
    <text evidence="9">The sequence shown here is derived from an EMBL/GenBank/DDBJ whole genome shotgun (WGS) entry which is preliminary data.</text>
</comment>
<dbReference type="PANTHER" id="PTHR43304:SF1">
    <property type="entry name" value="PAC DOMAIN-CONTAINING PROTEIN"/>
    <property type="match status" value="1"/>
</dbReference>
<keyword evidence="10" id="KW-1185">Reference proteome</keyword>
<dbReference type="EMBL" id="JAEUXJ010000082">
    <property type="protein sequence ID" value="MBL6459619.1"/>
    <property type="molecule type" value="Genomic_DNA"/>
</dbReference>
<evidence type="ECO:0000259" key="7">
    <source>
        <dbReference type="PROSITE" id="PS50112"/>
    </source>
</evidence>
<dbReference type="RefSeq" id="WP_202829347.1">
    <property type="nucleotide sequence ID" value="NZ_JAEUXJ010000082.1"/>
</dbReference>
<evidence type="ECO:0000256" key="2">
    <source>
        <dbReference type="ARBA" id="ARBA00012438"/>
    </source>
</evidence>
<feature type="domain" description="PAC" evidence="8">
    <location>
        <begin position="88"/>
        <end position="140"/>
    </location>
</feature>
<comment type="catalytic activity">
    <reaction evidence="1">
        <text>ATP + protein L-histidine = ADP + protein N-phospho-L-histidine.</text>
        <dbReference type="EC" id="2.7.13.3"/>
    </reaction>
</comment>
<dbReference type="EC" id="2.7.13.3" evidence="2"/>
<dbReference type="SMART" id="SM00091">
    <property type="entry name" value="PAS"/>
    <property type="match status" value="1"/>
</dbReference>
<proteinExistence type="predicted"/>
<dbReference type="InterPro" id="IPR000014">
    <property type="entry name" value="PAS"/>
</dbReference>
<evidence type="ECO:0000256" key="5">
    <source>
        <dbReference type="ARBA" id="ARBA00022777"/>
    </source>
</evidence>
<dbReference type="Gene3D" id="3.30.450.20">
    <property type="entry name" value="PAS domain"/>
    <property type="match status" value="1"/>
</dbReference>
<feature type="domain" description="PAC" evidence="8">
    <location>
        <begin position="1"/>
        <end position="14"/>
    </location>
</feature>
<dbReference type="Pfam" id="PF08448">
    <property type="entry name" value="PAS_4"/>
    <property type="match status" value="1"/>
</dbReference>
<evidence type="ECO:0000256" key="6">
    <source>
        <dbReference type="SAM" id="Coils"/>
    </source>
</evidence>
<dbReference type="PROSITE" id="PS50112">
    <property type="entry name" value="PAS"/>
    <property type="match status" value="1"/>
</dbReference>
<keyword evidence="4" id="KW-0808">Transferase</keyword>